<keyword evidence="7" id="KW-0963">Cytoplasm</keyword>
<feature type="binding site" evidence="7">
    <location>
        <position position="150"/>
    </location>
    <ligand>
        <name>substrate</name>
    </ligand>
</feature>
<dbReference type="HAMAP" id="MF_00834">
    <property type="entry name" value="BioA"/>
    <property type="match status" value="1"/>
</dbReference>
<evidence type="ECO:0000256" key="6">
    <source>
        <dbReference type="ARBA" id="ARBA00022898"/>
    </source>
</evidence>
<feature type="binding site" evidence="7">
    <location>
        <position position="321"/>
    </location>
    <ligand>
        <name>substrate</name>
    </ligand>
</feature>
<feature type="modified residue" description="N6-(pyridoxal phosphate)lysine" evidence="7">
    <location>
        <position position="289"/>
    </location>
</feature>
<feature type="binding site" evidence="7">
    <location>
        <position position="57"/>
    </location>
    <ligand>
        <name>substrate</name>
    </ligand>
</feature>
<keyword evidence="9" id="KW-1185">Reference proteome</keyword>
<keyword evidence="3 7" id="KW-0808">Transferase</keyword>
<accession>A0ABV6P7W0</accession>
<evidence type="ECO:0000256" key="7">
    <source>
        <dbReference type="HAMAP-Rule" id="MF_00834"/>
    </source>
</evidence>
<reference evidence="8 9" key="1">
    <citation type="submission" date="2024-09" db="EMBL/GenBank/DDBJ databases">
        <authorList>
            <person name="Sun Q."/>
            <person name="Mori K."/>
        </authorList>
    </citation>
    <scope>NUCLEOTIDE SEQUENCE [LARGE SCALE GENOMIC DNA]</scope>
    <source>
        <strain evidence="8 9">NCAIM B.02604</strain>
    </source>
</reference>
<keyword evidence="5 7" id="KW-0093">Biotin biosynthesis</keyword>
<comment type="function">
    <text evidence="7">Catalyzes the transfer of the alpha-amino group from S-adenosyl-L-methionine (SAM) to 7-keto-8-aminopelargonic acid (KAPA) to form 7,8-diaminopelargonic acid (DAPA). It is the only aminotransferase known to utilize SAM as an amino donor.</text>
</comment>
<dbReference type="SUPFAM" id="SSF53383">
    <property type="entry name" value="PLP-dependent transferases"/>
    <property type="match status" value="1"/>
</dbReference>
<keyword evidence="4 7" id="KW-0949">S-adenosyl-L-methionine</keyword>
<comment type="subunit">
    <text evidence="7">Homodimer.</text>
</comment>
<feature type="binding site" evidence="7">
    <location>
        <position position="413"/>
    </location>
    <ligand>
        <name>substrate</name>
    </ligand>
</feature>
<name>A0ABV6P7W0_9MICC</name>
<evidence type="ECO:0000256" key="4">
    <source>
        <dbReference type="ARBA" id="ARBA00022691"/>
    </source>
</evidence>
<evidence type="ECO:0000256" key="3">
    <source>
        <dbReference type="ARBA" id="ARBA00022679"/>
    </source>
</evidence>
<dbReference type="InterPro" id="IPR015424">
    <property type="entry name" value="PyrdxlP-dep_Trfase"/>
</dbReference>
<dbReference type="Proteomes" id="UP001589862">
    <property type="component" value="Unassembled WGS sequence"/>
</dbReference>
<evidence type="ECO:0000256" key="5">
    <source>
        <dbReference type="ARBA" id="ARBA00022756"/>
    </source>
</evidence>
<dbReference type="InterPro" id="IPR015422">
    <property type="entry name" value="PyrdxlP-dep_Trfase_small"/>
</dbReference>
<comment type="similarity">
    <text evidence="7">Belongs to the class-III pyridoxal-phosphate-dependent aminotransferase family. BioA subfamily.</text>
</comment>
<comment type="subcellular location">
    <subcellularLocation>
        <location evidence="7">Cytoplasm</location>
    </subcellularLocation>
</comment>
<dbReference type="RefSeq" id="WP_377457906.1">
    <property type="nucleotide sequence ID" value="NZ_JBHLUB010000002.1"/>
</dbReference>
<keyword evidence="2 7" id="KW-0032">Aminotransferase</keyword>
<dbReference type="Pfam" id="PF00202">
    <property type="entry name" value="Aminotran_3"/>
    <property type="match status" value="1"/>
</dbReference>
<evidence type="ECO:0000313" key="8">
    <source>
        <dbReference type="EMBL" id="MFC0581216.1"/>
    </source>
</evidence>
<comment type="pathway">
    <text evidence="7">Cofactor biosynthesis; biotin biosynthesis; 7,8-diaminononanoate from 8-amino-7-oxononanoate (SAM route): step 1/1.</text>
</comment>
<feature type="binding site" evidence="7">
    <location>
        <begin position="322"/>
        <end position="323"/>
    </location>
    <ligand>
        <name>pyridoxal 5'-phosphate</name>
        <dbReference type="ChEBI" id="CHEBI:597326"/>
    </ligand>
</feature>
<evidence type="ECO:0000313" key="9">
    <source>
        <dbReference type="Proteomes" id="UP001589862"/>
    </source>
</evidence>
<gene>
    <name evidence="7 8" type="primary">bioA</name>
    <name evidence="8" type="ORF">ACFFFR_02275</name>
</gene>
<dbReference type="PANTHER" id="PTHR42684">
    <property type="entry name" value="ADENOSYLMETHIONINE-8-AMINO-7-OXONONANOATE AMINOTRANSFERASE"/>
    <property type="match status" value="1"/>
</dbReference>
<dbReference type="GO" id="GO:0004015">
    <property type="term" value="F:adenosylmethionine-8-amino-7-oxononanoate transaminase activity"/>
    <property type="evidence" value="ECO:0007669"/>
    <property type="project" value="UniProtKB-EC"/>
</dbReference>
<sequence length="449" mass="48073">MTGHGPDILNRDSGLLWHPYSTLAAGVSYAVTGAEGVRLSLSGADGEHTVVDGMASWWSAVHGYRNPRLDAAAHAQLEDFSHVMFGGLTHAPAVELAEKLIELAPAGLQHVFLADSGSISVEVALKLALQYQYERGQGHRQRFAALRGGYHGDTFATMRVCDPVDGMHSQFAGQGTDNVFLPRPPAAALNSAGTWDADADALAAWETQARELIGAHAQELAAIVCEPILQGAGGMYVYDPHVLVILRELADEHGLLLIFDEIATGFGRTGRFFATHWVDITPDVMCVGKALTGGYLTLAAMMCTSEVAQVLDDSGSPLMHGPTFMGNPLACAVANASLSLLTEDDPEHPGQQRWQQQLQRLQTGLREGLAPAAEFSGVRQVRQLGGVGVVQLTEPVRVAEVTKIAVENGAWVRPFRDLVYVMPPYVCSSEDLAQLTRAVVTAVGEVHGR</sequence>
<comment type="catalytic activity">
    <reaction evidence="7">
        <text>(8S)-8-amino-7-oxononanoate + S-adenosyl-L-methionine = S-adenosyl-4-methylsulfanyl-2-oxobutanoate + (7R,8S)-7,8-diammoniononanoate</text>
        <dbReference type="Rhea" id="RHEA:16861"/>
        <dbReference type="ChEBI" id="CHEBI:16490"/>
        <dbReference type="ChEBI" id="CHEBI:59789"/>
        <dbReference type="ChEBI" id="CHEBI:149468"/>
        <dbReference type="ChEBI" id="CHEBI:149469"/>
        <dbReference type="EC" id="2.6.1.62"/>
    </reaction>
</comment>
<organism evidence="8 9">
    <name type="scientific">Micrococcoides hystricis</name>
    <dbReference type="NCBI Taxonomy" id="1572761"/>
    <lineage>
        <taxon>Bacteria</taxon>
        <taxon>Bacillati</taxon>
        <taxon>Actinomycetota</taxon>
        <taxon>Actinomycetes</taxon>
        <taxon>Micrococcales</taxon>
        <taxon>Micrococcaceae</taxon>
        <taxon>Micrococcoides</taxon>
    </lineage>
</organism>
<feature type="binding site" evidence="7">
    <location>
        <position position="289"/>
    </location>
    <ligand>
        <name>substrate</name>
    </ligand>
</feature>
<protein>
    <recommendedName>
        <fullName evidence="7">Adenosylmethionine-8-amino-7-oxononanoate aminotransferase</fullName>
        <ecNumber evidence="7">2.6.1.62</ecNumber>
    </recommendedName>
    <alternativeName>
        <fullName evidence="7">7,8-diamino-pelargonic acid aminotransferase</fullName>
        <shortName evidence="7">DAPA AT</shortName>
        <shortName evidence="7">DAPA aminotransferase</shortName>
    </alternativeName>
    <alternativeName>
        <fullName evidence="7">7,8-diaminononanoate synthase</fullName>
        <shortName evidence="7">DANS</shortName>
    </alternativeName>
    <alternativeName>
        <fullName evidence="7">Diaminopelargonic acid synthase</fullName>
    </alternativeName>
</protein>
<feature type="binding site" evidence="7">
    <location>
        <position position="260"/>
    </location>
    <ligand>
        <name>pyridoxal 5'-phosphate</name>
        <dbReference type="ChEBI" id="CHEBI:597326"/>
    </ligand>
</feature>
<proteinExistence type="inferred from homology"/>
<dbReference type="NCBIfam" id="TIGR00508">
    <property type="entry name" value="bioA"/>
    <property type="match status" value="1"/>
</dbReference>
<evidence type="ECO:0000256" key="1">
    <source>
        <dbReference type="ARBA" id="ARBA00001933"/>
    </source>
</evidence>
<dbReference type="InterPro" id="IPR005814">
    <property type="entry name" value="Aminotrans_3"/>
</dbReference>
<dbReference type="InterPro" id="IPR015421">
    <property type="entry name" value="PyrdxlP-dep_Trfase_major"/>
</dbReference>
<dbReference type="CDD" id="cd00610">
    <property type="entry name" value="OAT_like"/>
    <property type="match status" value="1"/>
</dbReference>
<comment type="cofactor">
    <cofactor evidence="1 7">
        <name>pyridoxal 5'-phosphate</name>
        <dbReference type="ChEBI" id="CHEBI:597326"/>
    </cofactor>
</comment>
<dbReference type="EC" id="2.6.1.62" evidence="7"/>
<dbReference type="InterPro" id="IPR049704">
    <property type="entry name" value="Aminotrans_3_PPA_site"/>
</dbReference>
<dbReference type="PROSITE" id="PS00600">
    <property type="entry name" value="AA_TRANSFER_CLASS_3"/>
    <property type="match status" value="1"/>
</dbReference>
<feature type="binding site" evidence="7">
    <location>
        <begin position="117"/>
        <end position="118"/>
    </location>
    <ligand>
        <name>pyridoxal 5'-phosphate</name>
        <dbReference type="ChEBI" id="CHEBI:597326"/>
    </ligand>
</feature>
<keyword evidence="6 7" id="KW-0663">Pyridoxal phosphate</keyword>
<dbReference type="EMBL" id="JBHLUB010000002">
    <property type="protein sequence ID" value="MFC0581216.1"/>
    <property type="molecule type" value="Genomic_DNA"/>
</dbReference>
<comment type="caution">
    <text evidence="8">The sequence shown here is derived from an EMBL/GenBank/DDBJ whole genome shotgun (WGS) entry which is preliminary data.</text>
</comment>
<evidence type="ECO:0000256" key="2">
    <source>
        <dbReference type="ARBA" id="ARBA00022576"/>
    </source>
</evidence>
<dbReference type="InterPro" id="IPR005815">
    <property type="entry name" value="BioA"/>
</dbReference>
<dbReference type="Gene3D" id="3.40.640.10">
    <property type="entry name" value="Type I PLP-dependent aspartate aminotransferase-like (Major domain)"/>
    <property type="match status" value="1"/>
</dbReference>
<dbReference type="Gene3D" id="3.90.1150.10">
    <property type="entry name" value="Aspartate Aminotransferase, domain 1"/>
    <property type="match status" value="1"/>
</dbReference>
<dbReference type="PANTHER" id="PTHR42684:SF17">
    <property type="entry name" value="ADENOSYLMETHIONINE-8-AMINO-7-OXONONANOATE AMINOTRANSFERASE"/>
    <property type="match status" value="1"/>
</dbReference>
<feature type="site" description="Participates in the substrate recognition with KAPA and in a stacking interaction with the adenine ring of SAM" evidence="7">
    <location>
        <position position="20"/>
    </location>
</feature>